<keyword evidence="2" id="KW-1185">Reference proteome</keyword>
<evidence type="ECO:0000313" key="2">
    <source>
        <dbReference type="Proteomes" id="UP000188354"/>
    </source>
</evidence>
<dbReference type="STRING" id="3871.A0A1J7GY89"/>
<proteinExistence type="predicted"/>
<dbReference type="Proteomes" id="UP000188354">
    <property type="component" value="Chromosome LG16"/>
</dbReference>
<dbReference type="PANTHER" id="PTHR37175">
    <property type="entry name" value="BNAA08G28800D PROTEIN"/>
    <property type="match status" value="1"/>
</dbReference>
<accession>A0A1J7GY89</accession>
<evidence type="ECO:0000313" key="1">
    <source>
        <dbReference type="EMBL" id="OIV95072.1"/>
    </source>
</evidence>
<gene>
    <name evidence="1" type="ORF">TanjilG_10892</name>
</gene>
<dbReference type="PANTHER" id="PTHR37175:SF1">
    <property type="entry name" value="CONSTANS-LIKE PROTEIN-RELATED"/>
    <property type="match status" value="1"/>
</dbReference>
<dbReference type="Gramene" id="OIV95072">
    <property type="protein sequence ID" value="OIV95072"/>
    <property type="gene ID" value="TanjilG_10892"/>
</dbReference>
<dbReference type="AlphaFoldDB" id="A0A1J7GY89"/>
<dbReference type="OMA" id="PEDQWID"/>
<organism evidence="1 2">
    <name type="scientific">Lupinus angustifolius</name>
    <name type="common">Narrow-leaved blue lupine</name>
    <dbReference type="NCBI Taxonomy" id="3871"/>
    <lineage>
        <taxon>Eukaryota</taxon>
        <taxon>Viridiplantae</taxon>
        <taxon>Streptophyta</taxon>
        <taxon>Embryophyta</taxon>
        <taxon>Tracheophyta</taxon>
        <taxon>Spermatophyta</taxon>
        <taxon>Magnoliopsida</taxon>
        <taxon>eudicotyledons</taxon>
        <taxon>Gunneridae</taxon>
        <taxon>Pentapetalae</taxon>
        <taxon>rosids</taxon>
        <taxon>fabids</taxon>
        <taxon>Fabales</taxon>
        <taxon>Fabaceae</taxon>
        <taxon>Papilionoideae</taxon>
        <taxon>50 kb inversion clade</taxon>
        <taxon>genistoids sensu lato</taxon>
        <taxon>core genistoids</taxon>
        <taxon>Genisteae</taxon>
        <taxon>Lupinus</taxon>
    </lineage>
</organism>
<reference evidence="1 2" key="1">
    <citation type="journal article" date="2017" name="Plant Biotechnol. J.">
        <title>A comprehensive draft genome sequence for lupin (Lupinus angustifolius), an emerging health food: insights into plant-microbe interactions and legume evolution.</title>
        <authorList>
            <person name="Hane J.K."/>
            <person name="Ming Y."/>
            <person name="Kamphuis L.G."/>
            <person name="Nelson M.N."/>
            <person name="Garg G."/>
            <person name="Atkins C.A."/>
            <person name="Bayer P.E."/>
            <person name="Bravo A."/>
            <person name="Bringans S."/>
            <person name="Cannon S."/>
            <person name="Edwards D."/>
            <person name="Foley R."/>
            <person name="Gao L.L."/>
            <person name="Harrison M.J."/>
            <person name="Huang W."/>
            <person name="Hurgobin B."/>
            <person name="Li S."/>
            <person name="Liu C.W."/>
            <person name="McGrath A."/>
            <person name="Morahan G."/>
            <person name="Murray J."/>
            <person name="Weller J."/>
            <person name="Jian J."/>
            <person name="Singh K.B."/>
        </authorList>
    </citation>
    <scope>NUCLEOTIDE SEQUENCE [LARGE SCALE GENOMIC DNA]</scope>
    <source>
        <strain evidence="2">cv. Tanjil</strain>
        <tissue evidence="1">Whole plant</tissue>
    </source>
</reference>
<dbReference type="EMBL" id="CM007376">
    <property type="protein sequence ID" value="OIV95072.1"/>
    <property type="molecule type" value="Genomic_DNA"/>
</dbReference>
<dbReference type="Pfam" id="PF06910">
    <property type="entry name" value="MEA1"/>
    <property type="match status" value="1"/>
</dbReference>
<sequence length="191" mass="21904">MLLPPLILSKVNESVHNLIFFIFSGEKRVKQLFCCFYKLNPYFFLLSTKNGNESDSDANSNESPEHYQPISAVEDNYDNSDGEHHVEFHQLPNAKNGISYLDLNDSVKQKISDEEEEGEEDEERMRETSIRRAFSEEENQRSAPLTVENATRVMEAMCGVSFGGVAPDWVAEVPEDCWIDQLHRLRQTPNT</sequence>
<name>A0A1J7GY89_LUPAN</name>
<protein>
    <submittedName>
        <fullName evidence="1">Uncharacterized protein</fullName>
    </submittedName>
</protein>